<name>A0A841K9W6_9HYPH</name>
<reference evidence="2 3" key="1">
    <citation type="submission" date="2020-08" db="EMBL/GenBank/DDBJ databases">
        <title>Genomic Encyclopedia of Type Strains, Phase IV (KMG-IV): sequencing the most valuable type-strain genomes for metagenomic binning, comparative biology and taxonomic classification.</title>
        <authorList>
            <person name="Goeker M."/>
        </authorList>
    </citation>
    <scope>NUCLEOTIDE SEQUENCE [LARGE SCALE GENOMIC DNA]</scope>
    <source>
        <strain evidence="2 3">DSM 101465</strain>
    </source>
</reference>
<dbReference type="AlphaFoldDB" id="A0A841K9W6"/>
<evidence type="ECO:0000313" key="2">
    <source>
        <dbReference type="EMBL" id="MBB6169658.1"/>
    </source>
</evidence>
<sequence length="128" mass="13086">MPMTAGIEEGWRRCVRGACLVLVIALVTALVVGRTAHAQSTAERIASALAASGANELALLPLDAPSADEDRAVPASETKSPCQPGILPGGMAAAPVRTFSGIAACEQGRMPPTREVPPPLGPPRQPVT</sequence>
<feature type="compositionally biased region" description="Pro residues" evidence="1">
    <location>
        <begin position="114"/>
        <end position="128"/>
    </location>
</feature>
<protein>
    <submittedName>
        <fullName evidence="2">Uncharacterized protein</fullName>
    </submittedName>
</protein>
<organism evidence="2 3">
    <name type="scientific">Chelatococcus composti</name>
    <dbReference type="NCBI Taxonomy" id="1743235"/>
    <lineage>
        <taxon>Bacteria</taxon>
        <taxon>Pseudomonadati</taxon>
        <taxon>Pseudomonadota</taxon>
        <taxon>Alphaproteobacteria</taxon>
        <taxon>Hyphomicrobiales</taxon>
        <taxon>Chelatococcaceae</taxon>
        <taxon>Chelatococcus</taxon>
    </lineage>
</organism>
<comment type="caution">
    <text evidence="2">The sequence shown here is derived from an EMBL/GenBank/DDBJ whole genome shotgun (WGS) entry which is preliminary data.</text>
</comment>
<gene>
    <name evidence="2" type="ORF">HNQ73_003310</name>
</gene>
<proteinExistence type="predicted"/>
<evidence type="ECO:0000313" key="3">
    <source>
        <dbReference type="Proteomes" id="UP000588017"/>
    </source>
</evidence>
<keyword evidence="3" id="KW-1185">Reference proteome</keyword>
<dbReference type="Proteomes" id="UP000588017">
    <property type="component" value="Unassembled WGS sequence"/>
</dbReference>
<accession>A0A841K9W6</accession>
<dbReference type="RefSeq" id="WP_183336241.1">
    <property type="nucleotide sequence ID" value="NZ_BMHX01000009.1"/>
</dbReference>
<dbReference type="EMBL" id="JACHEH010000009">
    <property type="protein sequence ID" value="MBB6169658.1"/>
    <property type="molecule type" value="Genomic_DNA"/>
</dbReference>
<feature type="region of interest" description="Disordered" evidence="1">
    <location>
        <begin position="106"/>
        <end position="128"/>
    </location>
</feature>
<feature type="region of interest" description="Disordered" evidence="1">
    <location>
        <begin position="62"/>
        <end position="89"/>
    </location>
</feature>
<evidence type="ECO:0000256" key="1">
    <source>
        <dbReference type="SAM" id="MobiDB-lite"/>
    </source>
</evidence>